<evidence type="ECO:0000313" key="8">
    <source>
        <dbReference type="EMBL" id="KAK0180376.1"/>
    </source>
</evidence>
<dbReference type="PROSITE" id="PS01127">
    <property type="entry name" value="EF_TS_2"/>
    <property type="match status" value="1"/>
</dbReference>
<evidence type="ECO:0000313" key="9">
    <source>
        <dbReference type="Proteomes" id="UP001168972"/>
    </source>
</evidence>
<name>A0AA39G3E8_MICHY</name>
<comment type="similarity">
    <text evidence="1 6">Belongs to the EF-Ts family.</text>
</comment>
<dbReference type="Pfam" id="PF25025">
    <property type="entry name" value="EF-Ts_N"/>
    <property type="match status" value="1"/>
</dbReference>
<dbReference type="HAMAP" id="MF_00050">
    <property type="entry name" value="EF_Ts"/>
    <property type="match status" value="1"/>
</dbReference>
<comment type="subcellular location">
    <subcellularLocation>
        <location evidence="6">Mitochondrion</location>
    </subcellularLocation>
</comment>
<comment type="caution">
    <text evidence="8">The sequence shown here is derived from an EMBL/GenBank/DDBJ whole genome shotgun (WGS) entry which is preliminary data.</text>
</comment>
<keyword evidence="3 6" id="KW-0648">Protein biosynthesis</keyword>
<reference evidence="8" key="1">
    <citation type="journal article" date="2023" name="bioRxiv">
        <title>Scaffold-level genome assemblies of two parasitoid biocontrol wasps reveal the parthenogenesis mechanism and an associated novel virus.</title>
        <authorList>
            <person name="Inwood S."/>
            <person name="Skelly J."/>
            <person name="Guhlin J."/>
            <person name="Harrop T."/>
            <person name="Goldson S."/>
            <person name="Dearden P."/>
        </authorList>
    </citation>
    <scope>NUCLEOTIDE SEQUENCE</scope>
    <source>
        <strain evidence="8">Lincoln</strain>
        <tissue evidence="8">Whole body</tissue>
    </source>
</reference>
<protein>
    <recommendedName>
        <fullName evidence="6">Elongation factor Ts, mitochondrial</fullName>
        <shortName evidence="6">EF-Ts</shortName>
        <shortName evidence="6">EF-TsMt</shortName>
    </recommendedName>
</protein>
<dbReference type="SUPFAM" id="SSF54713">
    <property type="entry name" value="Elongation factor Ts (EF-Ts), dimerisation domain"/>
    <property type="match status" value="2"/>
</dbReference>
<keyword evidence="5 6" id="KW-0496">Mitochondrion</keyword>
<dbReference type="InterPro" id="IPR018101">
    <property type="entry name" value="Transl_elong_Ts_CS"/>
</dbReference>
<dbReference type="EMBL" id="JAQQBR010000003">
    <property type="protein sequence ID" value="KAK0180376.1"/>
    <property type="molecule type" value="Genomic_DNA"/>
</dbReference>
<evidence type="ECO:0000256" key="6">
    <source>
        <dbReference type="HAMAP-Rule" id="MF_03135"/>
    </source>
</evidence>
<dbReference type="AlphaFoldDB" id="A0AA39G3E8"/>
<keyword evidence="4" id="KW-0809">Transit peptide</keyword>
<dbReference type="PANTHER" id="PTHR11741">
    <property type="entry name" value="ELONGATION FACTOR TS"/>
    <property type="match status" value="1"/>
</dbReference>
<dbReference type="Gene3D" id="3.30.479.20">
    <property type="entry name" value="Elongation factor Ts, dimerisation domain"/>
    <property type="match status" value="2"/>
</dbReference>
<dbReference type="InterPro" id="IPR014039">
    <property type="entry name" value="Transl_elong_EFTs/EF1B_dimer"/>
</dbReference>
<accession>A0AA39G3E8</accession>
<feature type="domain" description="Translation elongation factor EFTs/EF1B dimerisation" evidence="7">
    <location>
        <begin position="91"/>
        <end position="245"/>
    </location>
</feature>
<gene>
    <name evidence="8" type="ORF">PV327_006020</name>
</gene>
<reference evidence="8" key="2">
    <citation type="submission" date="2023-03" db="EMBL/GenBank/DDBJ databases">
        <authorList>
            <person name="Inwood S.N."/>
            <person name="Skelly J.G."/>
            <person name="Guhlin J."/>
            <person name="Harrop T.W.R."/>
            <person name="Goldson S.G."/>
            <person name="Dearden P.K."/>
        </authorList>
    </citation>
    <scope>NUCLEOTIDE SEQUENCE</scope>
    <source>
        <strain evidence="8">Lincoln</strain>
        <tissue evidence="8">Whole body</tissue>
    </source>
</reference>
<feature type="domain" description="Translation elongation factor EFTs/EF1B dimerisation" evidence="7">
    <location>
        <begin position="250"/>
        <end position="288"/>
    </location>
</feature>
<comment type="function">
    <text evidence="6">Associates with the EF-Tu.GDP complex and induces the exchange of GDP to GTP. It remains bound to the aminoacyl-tRNA.EF-Tu.GTP complex up to the GTP hydrolysis stage on the ribosome.</text>
</comment>
<proteinExistence type="inferred from homology"/>
<evidence type="ECO:0000256" key="1">
    <source>
        <dbReference type="ARBA" id="ARBA00005532"/>
    </source>
</evidence>
<dbReference type="FunFam" id="1.10.8.10:FF:000031">
    <property type="entry name" value="Elongation factor Ts, mitochondrial"/>
    <property type="match status" value="1"/>
</dbReference>
<evidence type="ECO:0000259" key="7">
    <source>
        <dbReference type="Pfam" id="PF00889"/>
    </source>
</evidence>
<keyword evidence="9" id="KW-1185">Reference proteome</keyword>
<evidence type="ECO:0000256" key="5">
    <source>
        <dbReference type="ARBA" id="ARBA00023128"/>
    </source>
</evidence>
<dbReference type="Proteomes" id="UP001168972">
    <property type="component" value="Unassembled WGS sequence"/>
</dbReference>
<keyword evidence="2 6" id="KW-0251">Elongation factor</keyword>
<dbReference type="SUPFAM" id="SSF46934">
    <property type="entry name" value="UBA-like"/>
    <property type="match status" value="1"/>
</dbReference>
<dbReference type="Pfam" id="PF00889">
    <property type="entry name" value="EF_TS"/>
    <property type="match status" value="2"/>
</dbReference>
<evidence type="ECO:0000256" key="3">
    <source>
        <dbReference type="ARBA" id="ARBA00022917"/>
    </source>
</evidence>
<dbReference type="GO" id="GO:0005739">
    <property type="term" value="C:mitochondrion"/>
    <property type="evidence" value="ECO:0007669"/>
    <property type="project" value="UniProtKB-SubCell"/>
</dbReference>
<dbReference type="InterPro" id="IPR009060">
    <property type="entry name" value="UBA-like_sf"/>
</dbReference>
<sequence length="308" mass="33728">MFSGQFCRYLSTGNTLWQSTSKSLLGKLRKKTGYTFTNCKKALELHENDLGKAEAWLKEQAQALGWSKAQKLQGRSTTQGLVAVMVNKNHGVLVEINCETDFVARNKTFHSLAETIITAIVKHTGELSPGDKVKKISLDAEFLKSLPVMDGKTIADHVALTIGNLGENISVRRALQMSVHPDIELVGCTHPTPVNPIPVSVGKYGALLGYKCQAPVNNLLGMQLCQHIIGMNPSRIGEVGVDEPMSNADDESTMIHQEFLLDPSLTVQQVLLAAQAEIVDFARFEMGEQTETDEMESKETAEPVKTCC</sequence>
<dbReference type="CDD" id="cd14275">
    <property type="entry name" value="UBA_EF-Ts"/>
    <property type="match status" value="1"/>
</dbReference>
<dbReference type="Gene3D" id="1.10.8.10">
    <property type="entry name" value="DNA helicase RuvA subunit, C-terminal domain"/>
    <property type="match status" value="1"/>
</dbReference>
<evidence type="ECO:0000256" key="2">
    <source>
        <dbReference type="ARBA" id="ARBA00022768"/>
    </source>
</evidence>
<organism evidence="8 9">
    <name type="scientific">Microctonus hyperodae</name>
    <name type="common">Parasitoid wasp</name>
    <dbReference type="NCBI Taxonomy" id="165561"/>
    <lineage>
        <taxon>Eukaryota</taxon>
        <taxon>Metazoa</taxon>
        <taxon>Ecdysozoa</taxon>
        <taxon>Arthropoda</taxon>
        <taxon>Hexapoda</taxon>
        <taxon>Insecta</taxon>
        <taxon>Pterygota</taxon>
        <taxon>Neoptera</taxon>
        <taxon>Endopterygota</taxon>
        <taxon>Hymenoptera</taxon>
        <taxon>Apocrita</taxon>
        <taxon>Ichneumonoidea</taxon>
        <taxon>Braconidae</taxon>
        <taxon>Euphorinae</taxon>
        <taxon>Microctonus</taxon>
    </lineage>
</organism>
<dbReference type="PANTHER" id="PTHR11741:SF0">
    <property type="entry name" value="ELONGATION FACTOR TS, MITOCHONDRIAL"/>
    <property type="match status" value="1"/>
</dbReference>
<evidence type="ECO:0000256" key="4">
    <source>
        <dbReference type="ARBA" id="ARBA00022946"/>
    </source>
</evidence>
<dbReference type="GO" id="GO:0003746">
    <property type="term" value="F:translation elongation factor activity"/>
    <property type="evidence" value="ECO:0007669"/>
    <property type="project" value="UniProtKB-UniRule"/>
</dbReference>
<dbReference type="InterPro" id="IPR036402">
    <property type="entry name" value="EF-Ts_dimer_sf"/>
</dbReference>
<dbReference type="GO" id="GO:0070125">
    <property type="term" value="P:mitochondrial translational elongation"/>
    <property type="evidence" value="ECO:0007669"/>
    <property type="project" value="TreeGrafter"/>
</dbReference>
<dbReference type="InterPro" id="IPR001816">
    <property type="entry name" value="Transl_elong_EFTs/EF1B"/>
</dbReference>